<evidence type="ECO:0000256" key="4">
    <source>
        <dbReference type="ARBA" id="ARBA00023002"/>
    </source>
</evidence>
<keyword evidence="1" id="KW-0813">Transport</keyword>
<comment type="caution">
    <text evidence="7">The sequence shown here is derived from an EMBL/GenBank/DDBJ whole genome shotgun (WGS) entry which is preliminary data.</text>
</comment>
<evidence type="ECO:0000313" key="8">
    <source>
        <dbReference type="Proteomes" id="UP000616595"/>
    </source>
</evidence>
<dbReference type="InterPro" id="IPR024934">
    <property type="entry name" value="Rubredoxin-like_dom"/>
</dbReference>
<evidence type="ECO:0000256" key="5">
    <source>
        <dbReference type="ARBA" id="ARBA00023004"/>
    </source>
</evidence>
<dbReference type="Proteomes" id="UP000616595">
    <property type="component" value="Unassembled WGS sequence"/>
</dbReference>
<keyword evidence="4" id="KW-0560">Oxidoreductase</keyword>
<accession>A0A923HYM9</accession>
<dbReference type="Gene3D" id="2.30.110.10">
    <property type="entry name" value="Electron Transport, Fmn-binding Protein, Chain A"/>
    <property type="match status" value="1"/>
</dbReference>
<dbReference type="CDD" id="cd00730">
    <property type="entry name" value="rubredoxin"/>
    <property type="match status" value="1"/>
</dbReference>
<dbReference type="GO" id="GO:0010181">
    <property type="term" value="F:FMN binding"/>
    <property type="evidence" value="ECO:0007669"/>
    <property type="project" value="InterPro"/>
</dbReference>
<dbReference type="PROSITE" id="PS50903">
    <property type="entry name" value="RUBREDOXIN_LIKE"/>
    <property type="match status" value="1"/>
</dbReference>
<dbReference type="OrthoDB" id="9799749at2"/>
<keyword evidence="5" id="KW-0408">Iron</keyword>
<gene>
    <name evidence="7" type="ORF">GH810_11885</name>
</gene>
<dbReference type="SUPFAM" id="SSF57802">
    <property type="entry name" value="Rubredoxin-like"/>
    <property type="match status" value="1"/>
</dbReference>
<dbReference type="InterPro" id="IPR012349">
    <property type="entry name" value="Split_barrel_FMN-bd"/>
</dbReference>
<dbReference type="PANTHER" id="PTHR30466:SF1">
    <property type="entry name" value="FMN REDUCTASE (NADH) RUTF"/>
    <property type="match status" value="1"/>
</dbReference>
<dbReference type="GO" id="GO:0005506">
    <property type="term" value="F:iron ion binding"/>
    <property type="evidence" value="ECO:0007669"/>
    <property type="project" value="InterPro"/>
</dbReference>
<dbReference type="AlphaFoldDB" id="A0A923HYM9"/>
<sequence length="209" mass="22953">MDTTAMFSLTYGLFVAGVAEGGKKNACIINTAVQATAEPVRMHVTMLKENLTTQLIRKKGSLTVSVLSLDCPLELIGSFGMRSGREVNKFDGIDYQTDGNGNPYLDKNTVAYMSLNVASVIDLESHYLFICDVVEAEKTQKGQPMSYGDYRTLKSGGTVGKEGAKAGKKHWVCSVCHYVYDGKIPFEELPDDWTCPVCQKPKSVFILED</sequence>
<dbReference type="Pfam" id="PF01613">
    <property type="entry name" value="Flavin_Reduct"/>
    <property type="match status" value="1"/>
</dbReference>
<dbReference type="InterPro" id="IPR002563">
    <property type="entry name" value="Flavin_Rdtase-like_dom"/>
</dbReference>
<organism evidence="7 8">
    <name type="scientific">Acetobacterium paludosum</name>
    <dbReference type="NCBI Taxonomy" id="52693"/>
    <lineage>
        <taxon>Bacteria</taxon>
        <taxon>Bacillati</taxon>
        <taxon>Bacillota</taxon>
        <taxon>Clostridia</taxon>
        <taxon>Eubacteriales</taxon>
        <taxon>Eubacteriaceae</taxon>
        <taxon>Acetobacterium</taxon>
    </lineage>
</organism>
<dbReference type="Gene3D" id="2.20.28.10">
    <property type="match status" value="1"/>
</dbReference>
<reference evidence="7" key="1">
    <citation type="submission" date="2019-10" db="EMBL/GenBank/DDBJ databases">
        <authorList>
            <person name="Ross D.E."/>
            <person name="Gulliver D."/>
        </authorList>
    </citation>
    <scope>NUCLEOTIDE SEQUENCE</scope>
    <source>
        <strain evidence="7">DER-2019</strain>
    </source>
</reference>
<reference evidence="7" key="2">
    <citation type="submission" date="2020-10" db="EMBL/GenBank/DDBJ databases">
        <title>Comparative genomics of the Acetobacterium genus.</title>
        <authorList>
            <person name="Marshall C."/>
            <person name="May H."/>
            <person name="Norman S."/>
        </authorList>
    </citation>
    <scope>NUCLEOTIDE SEQUENCE</scope>
    <source>
        <strain evidence="7">DER-2019</strain>
    </source>
</reference>
<name>A0A923HYM9_9FIRM</name>
<protein>
    <submittedName>
        <fullName evidence="7">Flavin reductase</fullName>
    </submittedName>
</protein>
<evidence type="ECO:0000256" key="3">
    <source>
        <dbReference type="ARBA" id="ARBA00022982"/>
    </source>
</evidence>
<dbReference type="Pfam" id="PF00301">
    <property type="entry name" value="Rubredoxin"/>
    <property type="match status" value="1"/>
</dbReference>
<keyword evidence="3" id="KW-0249">Electron transport</keyword>
<dbReference type="InterPro" id="IPR050268">
    <property type="entry name" value="NADH-dep_flavin_reductase"/>
</dbReference>
<dbReference type="PANTHER" id="PTHR30466">
    <property type="entry name" value="FLAVIN REDUCTASE"/>
    <property type="match status" value="1"/>
</dbReference>
<keyword evidence="2" id="KW-0479">Metal-binding</keyword>
<dbReference type="SUPFAM" id="SSF50475">
    <property type="entry name" value="FMN-binding split barrel"/>
    <property type="match status" value="1"/>
</dbReference>
<dbReference type="InterPro" id="IPR024935">
    <property type="entry name" value="Rubredoxin_dom"/>
</dbReference>
<evidence type="ECO:0000256" key="1">
    <source>
        <dbReference type="ARBA" id="ARBA00022448"/>
    </source>
</evidence>
<dbReference type="SMART" id="SM00903">
    <property type="entry name" value="Flavin_Reduct"/>
    <property type="match status" value="1"/>
</dbReference>
<keyword evidence="8" id="KW-1185">Reference proteome</keyword>
<evidence type="ECO:0000256" key="2">
    <source>
        <dbReference type="ARBA" id="ARBA00022723"/>
    </source>
</evidence>
<evidence type="ECO:0000313" key="7">
    <source>
        <dbReference type="EMBL" id="MBC3889014.1"/>
    </source>
</evidence>
<proteinExistence type="predicted"/>
<evidence type="ECO:0000259" key="6">
    <source>
        <dbReference type="PROSITE" id="PS50903"/>
    </source>
</evidence>
<feature type="domain" description="Rubredoxin-like" evidence="6">
    <location>
        <begin position="168"/>
        <end position="208"/>
    </location>
</feature>
<dbReference type="GO" id="GO:0042602">
    <property type="term" value="F:riboflavin reductase (NADPH) activity"/>
    <property type="evidence" value="ECO:0007669"/>
    <property type="project" value="TreeGrafter"/>
</dbReference>
<dbReference type="RefSeq" id="WP_148568278.1">
    <property type="nucleotide sequence ID" value="NZ_RXYA01000016.1"/>
</dbReference>
<dbReference type="EMBL" id="WJBD01000014">
    <property type="protein sequence ID" value="MBC3889014.1"/>
    <property type="molecule type" value="Genomic_DNA"/>
</dbReference>